<keyword evidence="3" id="KW-0862">Zinc</keyword>
<dbReference type="Gene3D" id="2.20.25.10">
    <property type="match status" value="1"/>
</dbReference>
<feature type="domain" description="TFIIS-type" evidence="4">
    <location>
        <begin position="138"/>
        <end position="178"/>
    </location>
</feature>
<dbReference type="SMART" id="SM00440">
    <property type="entry name" value="ZnF_C2C2"/>
    <property type="match status" value="1"/>
</dbReference>
<dbReference type="PROSITE" id="PS51133">
    <property type="entry name" value="ZF_TFIIS_2"/>
    <property type="match status" value="1"/>
</dbReference>
<organism evidence="5">
    <name type="scientific">viral metagenome</name>
    <dbReference type="NCBI Taxonomy" id="1070528"/>
    <lineage>
        <taxon>unclassified sequences</taxon>
        <taxon>metagenomes</taxon>
        <taxon>organismal metagenomes</taxon>
    </lineage>
</organism>
<evidence type="ECO:0000256" key="1">
    <source>
        <dbReference type="ARBA" id="ARBA00022723"/>
    </source>
</evidence>
<protein>
    <recommendedName>
        <fullName evidence="4">TFIIS-type domain-containing protein</fullName>
    </recommendedName>
</protein>
<proteinExistence type="predicted"/>
<dbReference type="SUPFAM" id="SSF57783">
    <property type="entry name" value="Zinc beta-ribbon"/>
    <property type="match status" value="1"/>
</dbReference>
<dbReference type="PANTHER" id="PTHR11239:SF12">
    <property type="entry name" value="DNA-DIRECTED RNA POLYMERASE III SUBUNIT RPC10"/>
    <property type="match status" value="1"/>
</dbReference>
<dbReference type="CDD" id="cd13749">
    <property type="entry name" value="Zn-ribbon_TFIIS"/>
    <property type="match status" value="1"/>
</dbReference>
<keyword evidence="2" id="KW-0863">Zinc-finger</keyword>
<dbReference type="GO" id="GO:0006386">
    <property type="term" value="P:termination of RNA polymerase III transcription"/>
    <property type="evidence" value="ECO:0007669"/>
    <property type="project" value="TreeGrafter"/>
</dbReference>
<evidence type="ECO:0000313" key="5">
    <source>
        <dbReference type="EMBL" id="QHT02941.1"/>
    </source>
</evidence>
<dbReference type="GO" id="GO:0008270">
    <property type="term" value="F:zinc ion binding"/>
    <property type="evidence" value="ECO:0007669"/>
    <property type="project" value="UniProtKB-KW"/>
</dbReference>
<evidence type="ECO:0000256" key="2">
    <source>
        <dbReference type="ARBA" id="ARBA00022771"/>
    </source>
</evidence>
<dbReference type="AlphaFoldDB" id="A0A6C0CET9"/>
<dbReference type="Pfam" id="PF01096">
    <property type="entry name" value="Zn_ribbon_TFIIS"/>
    <property type="match status" value="1"/>
</dbReference>
<dbReference type="InterPro" id="IPR001222">
    <property type="entry name" value="Znf_TFIIS"/>
</dbReference>
<accession>A0A6C0CET9</accession>
<name>A0A6C0CET9_9ZZZZ</name>
<dbReference type="GO" id="GO:0005666">
    <property type="term" value="C:RNA polymerase III complex"/>
    <property type="evidence" value="ECO:0007669"/>
    <property type="project" value="TreeGrafter"/>
</dbReference>
<dbReference type="EMBL" id="MN739403">
    <property type="protein sequence ID" value="QHT02941.1"/>
    <property type="molecule type" value="Genomic_DNA"/>
</dbReference>
<reference evidence="5" key="1">
    <citation type="journal article" date="2020" name="Nature">
        <title>Giant virus diversity and host interactions through global metagenomics.</title>
        <authorList>
            <person name="Schulz F."/>
            <person name="Roux S."/>
            <person name="Paez-Espino D."/>
            <person name="Jungbluth S."/>
            <person name="Walsh D.A."/>
            <person name="Denef V.J."/>
            <person name="McMahon K.D."/>
            <person name="Konstantinidis K.T."/>
            <person name="Eloe-Fadrosh E.A."/>
            <person name="Kyrpides N.C."/>
            <person name="Woyke T."/>
        </authorList>
    </citation>
    <scope>NUCLEOTIDE SEQUENCE</scope>
    <source>
        <strain evidence="5">GVMAG-M-3300020727-4</strain>
    </source>
</reference>
<evidence type="ECO:0000256" key="3">
    <source>
        <dbReference type="ARBA" id="ARBA00022833"/>
    </source>
</evidence>
<dbReference type="GO" id="GO:0003899">
    <property type="term" value="F:DNA-directed RNA polymerase activity"/>
    <property type="evidence" value="ECO:0007669"/>
    <property type="project" value="InterPro"/>
</dbReference>
<evidence type="ECO:0000259" key="4">
    <source>
        <dbReference type="PROSITE" id="PS51133"/>
    </source>
</evidence>
<dbReference type="PROSITE" id="PS00466">
    <property type="entry name" value="ZF_TFIIS_1"/>
    <property type="match status" value="1"/>
</dbReference>
<sequence length="179" mass="20982">MTTVSNTNNKHEIRNKLKNLLINDINLDPVEAADLEIGIFNSTIDYANSLKISLSWASDLFTDSYLNIARSVYSNLNKDTYIQNKELIERFKKKEFLPHKLPYMNCEEIFPERWETIIEKQKLKFKAAYEIKQVSMTDAIKCGKCKNNKISYYELQTRSGDESMTIFYNCIICGHKWKN</sequence>
<dbReference type="InterPro" id="IPR012164">
    <property type="entry name" value="Rpa12/Rpb9/Rpc10/TFS"/>
</dbReference>
<dbReference type="GO" id="GO:0003676">
    <property type="term" value="F:nucleic acid binding"/>
    <property type="evidence" value="ECO:0007669"/>
    <property type="project" value="InterPro"/>
</dbReference>
<dbReference type="PANTHER" id="PTHR11239">
    <property type="entry name" value="DNA-DIRECTED RNA POLYMERASE"/>
    <property type="match status" value="1"/>
</dbReference>
<keyword evidence="1" id="KW-0479">Metal-binding</keyword>